<gene>
    <name evidence="2" type="ORF">DC083_07395</name>
</gene>
<proteinExistence type="predicted"/>
<dbReference type="InterPro" id="IPR047583">
    <property type="entry name" value="Cas5fv"/>
</dbReference>
<dbReference type="AlphaFoldDB" id="A0A2U2AED9"/>
<organism evidence="2 3">
    <name type="scientific">Ignatzschineria ureiclastica</name>
    <dbReference type="NCBI Taxonomy" id="472582"/>
    <lineage>
        <taxon>Bacteria</taxon>
        <taxon>Pseudomonadati</taxon>
        <taxon>Pseudomonadota</taxon>
        <taxon>Gammaproteobacteria</taxon>
        <taxon>Cardiobacteriales</taxon>
        <taxon>Ignatzschineriaceae</taxon>
        <taxon>Ignatzschineria</taxon>
    </lineage>
</organism>
<dbReference type="EMBL" id="QEWQ01000004">
    <property type="protein sequence ID" value="PWD80919.1"/>
    <property type="molecule type" value="Genomic_DNA"/>
</dbReference>
<reference evidence="3" key="1">
    <citation type="submission" date="2018-05" db="EMBL/GenBank/DDBJ databases">
        <title>Ignatzschineria dubaiensis sp. nov., isolated from necrotic foot tissues of dromedaries (Camelus dromedarius) and associated maggots in Dubai, United Arab Emirates.</title>
        <authorList>
            <person name="Tsang C.C."/>
            <person name="Tang J.Y.M."/>
            <person name="Fong J.Y.H."/>
            <person name="Kinne J."/>
            <person name="Lee H.H."/>
            <person name="Joseph M."/>
            <person name="Jose S."/>
            <person name="Schuster R.K."/>
            <person name="Tang Y."/>
            <person name="Sivakumar S."/>
            <person name="Chen J.H.K."/>
            <person name="Teng J.L.L."/>
            <person name="Lau S.K.P."/>
            <person name="Wernery U."/>
            <person name="Woo P.C.Y."/>
        </authorList>
    </citation>
    <scope>NUCLEOTIDE SEQUENCE [LARGE SCALE GENOMIC DNA]</scope>
    <source>
        <strain evidence="3">KCTC 22644</strain>
    </source>
</reference>
<feature type="domain" description="Cas5fv helical" evidence="1">
    <location>
        <begin position="111"/>
        <end position="271"/>
    </location>
</feature>
<protein>
    <recommendedName>
        <fullName evidence="1">Cas5fv helical domain-containing protein</fullName>
    </recommendedName>
</protein>
<dbReference type="InterPro" id="IPR045374">
    <property type="entry name" value="Cas5fv_helical"/>
</dbReference>
<dbReference type="Proteomes" id="UP000245020">
    <property type="component" value="Unassembled WGS sequence"/>
</dbReference>
<dbReference type="Pfam" id="PF20158">
    <property type="entry name" value="Cas5fv_helical"/>
    <property type="match status" value="1"/>
</dbReference>
<dbReference type="RefSeq" id="WP_109189570.1">
    <property type="nucleotide sequence ID" value="NZ_BMYA01000002.1"/>
</dbReference>
<keyword evidence="3" id="KW-1185">Reference proteome</keyword>
<accession>A0A2U2AED9</accession>
<dbReference type="OrthoDB" id="8549952at2"/>
<evidence type="ECO:0000259" key="1">
    <source>
        <dbReference type="Pfam" id="PF20158"/>
    </source>
</evidence>
<dbReference type="CDD" id="cd21143">
    <property type="entry name" value="Cas5fv"/>
    <property type="match status" value="1"/>
</dbReference>
<sequence>MQIIIDYESSWRNSFLDGSNNEPLPKNGRKFIASMTELKKAGNYKAHQITKDTVMGILNRLIGDQRKLYQSRLDENYYFQHIESILTDKDIEDHIQYKDQEMVFIRNISGSEDQNSFTGMIKTKDLSFNSEFSASLWGVLFIPFPDIANWILADDIQMNTENLPILDPISVIEQLELLNTLKAIGLEGKLKEAYEKIVRSFPEVDFKLTAKGLFTPISFYTAALYIQLDRLSKQYDLSEVVTAQGGLSGISKRGFTKKDFMKRYTTGPKKLVWGNPYLLKTRVKGEGEMTQLLTKATGKLTINLNISFEEARDLEDKIRNAGVSAFYLGKKGLAYVSDIRI</sequence>
<comment type="caution">
    <text evidence="2">The sequence shown here is derived from an EMBL/GenBank/DDBJ whole genome shotgun (WGS) entry which is preliminary data.</text>
</comment>
<name>A0A2U2AED9_9GAMM</name>
<evidence type="ECO:0000313" key="2">
    <source>
        <dbReference type="EMBL" id="PWD80919.1"/>
    </source>
</evidence>
<evidence type="ECO:0000313" key="3">
    <source>
        <dbReference type="Proteomes" id="UP000245020"/>
    </source>
</evidence>